<name>A0A7S9L6T5_9PSED</name>
<evidence type="ECO:0008006" key="3">
    <source>
        <dbReference type="Google" id="ProtNLM"/>
    </source>
</evidence>
<evidence type="ECO:0000313" key="2">
    <source>
        <dbReference type="Proteomes" id="UP000594430"/>
    </source>
</evidence>
<evidence type="ECO:0000313" key="1">
    <source>
        <dbReference type="EMBL" id="QPH48626.1"/>
    </source>
</evidence>
<dbReference type="Proteomes" id="UP000594430">
    <property type="component" value="Chromosome"/>
</dbReference>
<protein>
    <recommendedName>
        <fullName evidence="3">HNH endonuclease</fullName>
    </recommendedName>
</protein>
<gene>
    <name evidence="1" type="ORF">IZU98_19965</name>
</gene>
<proteinExistence type="predicted"/>
<accession>A0A7S9L6T5</accession>
<dbReference type="Gene3D" id="1.10.30.50">
    <property type="match status" value="1"/>
</dbReference>
<dbReference type="RefSeq" id="WP_196110223.1">
    <property type="nucleotide sequence ID" value="NZ_CP064943.1"/>
</dbReference>
<dbReference type="EMBL" id="CP064946">
    <property type="protein sequence ID" value="QPH48626.1"/>
    <property type="molecule type" value="Genomic_DNA"/>
</dbReference>
<reference evidence="1 2" key="1">
    <citation type="submission" date="2020-11" db="EMBL/GenBank/DDBJ databases">
        <title>Pseudomonas fulva producing VIM-24.</title>
        <authorList>
            <person name="Liu S."/>
        </authorList>
    </citation>
    <scope>NUCLEOTIDE SEQUENCE [LARGE SCALE GENOMIC DNA]</scope>
    <source>
        <strain evidence="1 2">ZDHY414</strain>
    </source>
</reference>
<dbReference type="AlphaFoldDB" id="A0A7S9L6T5"/>
<organism evidence="1 2">
    <name type="scientific">Pseudomonas fulva</name>
    <dbReference type="NCBI Taxonomy" id="47880"/>
    <lineage>
        <taxon>Bacteria</taxon>
        <taxon>Pseudomonadati</taxon>
        <taxon>Pseudomonadota</taxon>
        <taxon>Gammaproteobacteria</taxon>
        <taxon>Pseudomonadales</taxon>
        <taxon>Pseudomonadaceae</taxon>
        <taxon>Pseudomonas</taxon>
    </lineage>
</organism>
<sequence>MRSFSHSGAIDDLSTLDALTTNIPFLHGCYQVIEKAYQAYISNFGSPQLKAIGLSPGQTVCLHKAYEGAAQKYGLDWIPQLRDVLVGSCPMCGSSTLGTVEHYLPKTPFPEFSVFSWNLIPSCNSCNQRRGSKHVNGIVYQLLHPIFDKVLLGKLELVTKFDTTGLVTQFALGFNEQLFSVHEQKRIAAHINMCVDLRAFKLVTQVQISMVAARVAGKALGKWKSVIKTELTIMESANVGYGWGASCLRGLLEVSEIELSSILTPKILK</sequence>